<dbReference type="SFLD" id="SFLDF00009">
    <property type="entry name" value="o-succinylbenzoate_synthase"/>
    <property type="match status" value="1"/>
</dbReference>
<dbReference type="Gene3D" id="3.20.20.120">
    <property type="entry name" value="Enolase-like C-terminal domain"/>
    <property type="match status" value="1"/>
</dbReference>
<dbReference type="InterPro" id="IPR010197">
    <property type="entry name" value="OSBS/NAAAR"/>
</dbReference>
<evidence type="ECO:0000256" key="4">
    <source>
        <dbReference type="ARBA" id="ARBA00023239"/>
    </source>
</evidence>
<evidence type="ECO:0000256" key="1">
    <source>
        <dbReference type="ARBA" id="ARBA00001968"/>
    </source>
</evidence>
<evidence type="ECO:0000313" key="9">
    <source>
        <dbReference type="Proteomes" id="UP001595699"/>
    </source>
</evidence>
<evidence type="ECO:0000256" key="3">
    <source>
        <dbReference type="ARBA" id="ARBA00022842"/>
    </source>
</evidence>
<dbReference type="EC" id="4.2.1.113" evidence="5 6"/>
<evidence type="ECO:0000256" key="5">
    <source>
        <dbReference type="ARBA" id="ARBA00029491"/>
    </source>
</evidence>
<dbReference type="SUPFAM" id="SSF51604">
    <property type="entry name" value="Enolase C-terminal domain-like"/>
    <property type="match status" value="1"/>
</dbReference>
<evidence type="ECO:0000259" key="7">
    <source>
        <dbReference type="SMART" id="SM00922"/>
    </source>
</evidence>
<dbReference type="SFLD" id="SFLDS00001">
    <property type="entry name" value="Enolase"/>
    <property type="match status" value="1"/>
</dbReference>
<dbReference type="SUPFAM" id="SSF54826">
    <property type="entry name" value="Enolase N-terminal domain-like"/>
    <property type="match status" value="1"/>
</dbReference>
<dbReference type="SMART" id="SM00922">
    <property type="entry name" value="MR_MLE"/>
    <property type="match status" value="1"/>
</dbReference>
<dbReference type="InterPro" id="IPR029017">
    <property type="entry name" value="Enolase-like_N"/>
</dbReference>
<gene>
    <name evidence="8" type="primary">menC</name>
    <name evidence="8" type="ORF">ACFOUW_06110</name>
</gene>
<keyword evidence="9" id="KW-1185">Reference proteome</keyword>
<evidence type="ECO:0000256" key="2">
    <source>
        <dbReference type="ARBA" id="ARBA00022723"/>
    </source>
</evidence>
<keyword evidence="4 8" id="KW-0456">Lyase</keyword>
<sequence>MQVTSVEAFRVELPLVHEFETSSHRKSSIEHILVRIADADGVVGWGEIASPSDPFYSSETVDTCWLILRRHLAPALLVHTWEEPGDASRAWARIRGHNFAKAGVDMACWDLATRASGVSLASALDGERTSAVAGVSLGIEPTVDDLLTEVSKYVDEGYRRVKLKIAPAWDEEPSRAVRAAFPDLMLQVDANGAYRYDDADHLRSLLALDAYGLLLVEQPFAPGALAAHARLQARLQTPVCLDESIDDLDQLDSAIELGAGKILNIKTSRMGGLTVARRAHDAATAAGWQVWSGGMHEFGIGRAANVALASLPGFSLPGDLSGSDKYYARDIVDPPIRAHDGEVPVPYDRPGLGHEVDEEFVRSLASETFVLTAN</sequence>
<dbReference type="PANTHER" id="PTHR48073">
    <property type="entry name" value="O-SUCCINYLBENZOATE SYNTHASE-RELATED"/>
    <property type="match status" value="1"/>
</dbReference>
<dbReference type="RefSeq" id="WP_205122549.1">
    <property type="nucleotide sequence ID" value="NZ_JAFBCM010000001.1"/>
</dbReference>
<reference evidence="9" key="1">
    <citation type="journal article" date="2019" name="Int. J. Syst. Evol. Microbiol.">
        <title>The Global Catalogue of Microorganisms (GCM) 10K type strain sequencing project: providing services to taxonomists for standard genome sequencing and annotation.</title>
        <authorList>
            <consortium name="The Broad Institute Genomics Platform"/>
            <consortium name="The Broad Institute Genome Sequencing Center for Infectious Disease"/>
            <person name="Wu L."/>
            <person name="Ma J."/>
        </authorList>
    </citation>
    <scope>NUCLEOTIDE SEQUENCE [LARGE SCALE GENOMIC DNA]</scope>
    <source>
        <strain evidence="9">CGMCC 4.7241</strain>
    </source>
</reference>
<evidence type="ECO:0000256" key="6">
    <source>
        <dbReference type="NCBIfam" id="TIGR01928"/>
    </source>
</evidence>
<dbReference type="InterPro" id="IPR013342">
    <property type="entry name" value="Mandelate_racemase_C"/>
</dbReference>
<name>A0ABV7Y6F2_9ACTN</name>
<protein>
    <recommendedName>
        <fullName evidence="5 6">o-succinylbenzoate synthase</fullName>
        <ecNumber evidence="5 6">4.2.1.113</ecNumber>
    </recommendedName>
</protein>
<dbReference type="Pfam" id="PF13378">
    <property type="entry name" value="MR_MLE_C"/>
    <property type="match status" value="1"/>
</dbReference>
<evidence type="ECO:0000313" key="8">
    <source>
        <dbReference type="EMBL" id="MFC3760402.1"/>
    </source>
</evidence>
<dbReference type="PANTHER" id="PTHR48073:SF5">
    <property type="entry name" value="O-SUCCINYLBENZOATE SYNTHASE"/>
    <property type="match status" value="1"/>
</dbReference>
<comment type="caution">
    <text evidence="8">The sequence shown here is derived from an EMBL/GenBank/DDBJ whole genome shotgun (WGS) entry which is preliminary data.</text>
</comment>
<dbReference type="Pfam" id="PF02746">
    <property type="entry name" value="MR_MLE_N"/>
    <property type="match status" value="1"/>
</dbReference>
<dbReference type="InterPro" id="IPR036849">
    <property type="entry name" value="Enolase-like_C_sf"/>
</dbReference>
<dbReference type="EMBL" id="JBHRZH010000005">
    <property type="protein sequence ID" value="MFC3760402.1"/>
    <property type="molecule type" value="Genomic_DNA"/>
</dbReference>
<keyword evidence="3" id="KW-0460">Magnesium</keyword>
<feature type="domain" description="Mandelate racemase/muconate lactonizing enzyme C-terminal" evidence="7">
    <location>
        <begin position="143"/>
        <end position="238"/>
    </location>
</feature>
<dbReference type="InterPro" id="IPR029065">
    <property type="entry name" value="Enolase_C-like"/>
</dbReference>
<dbReference type="Proteomes" id="UP001595699">
    <property type="component" value="Unassembled WGS sequence"/>
</dbReference>
<comment type="cofactor">
    <cofactor evidence="1">
        <name>a divalent metal cation</name>
        <dbReference type="ChEBI" id="CHEBI:60240"/>
    </cofactor>
</comment>
<keyword evidence="2" id="KW-0479">Metal-binding</keyword>
<accession>A0ABV7Y6F2</accession>
<dbReference type="InterPro" id="IPR013341">
    <property type="entry name" value="Mandelate_racemase_N_dom"/>
</dbReference>
<dbReference type="Gene3D" id="3.30.390.10">
    <property type="entry name" value="Enolase-like, N-terminal domain"/>
    <property type="match status" value="1"/>
</dbReference>
<dbReference type="NCBIfam" id="TIGR01928">
    <property type="entry name" value="menC_lowGC_arch"/>
    <property type="match status" value="1"/>
</dbReference>
<proteinExistence type="predicted"/>
<dbReference type="GO" id="GO:0043748">
    <property type="term" value="F:O-succinylbenzoate synthase activity"/>
    <property type="evidence" value="ECO:0007669"/>
    <property type="project" value="UniProtKB-EC"/>
</dbReference>
<dbReference type="SFLD" id="SFLDG00180">
    <property type="entry name" value="muconate_cycloisomerase"/>
    <property type="match status" value="1"/>
</dbReference>
<organism evidence="8 9">
    <name type="scientific">Tenggerimyces flavus</name>
    <dbReference type="NCBI Taxonomy" id="1708749"/>
    <lineage>
        <taxon>Bacteria</taxon>
        <taxon>Bacillati</taxon>
        <taxon>Actinomycetota</taxon>
        <taxon>Actinomycetes</taxon>
        <taxon>Propionibacteriales</taxon>
        <taxon>Nocardioidaceae</taxon>
        <taxon>Tenggerimyces</taxon>
    </lineage>
</organism>